<keyword evidence="2" id="KW-1185">Reference proteome</keyword>
<name>A0A016U1D6_9BILA</name>
<accession>A0A016U1D6</accession>
<sequence length="109" mass="12611">MIGGADRKTVSANIFLLSSGLHPRPRVTFYQARIGCRSHAPAQLVTPLKKHFQGCRCPDIDLFQVVWTKIPERKIWRNQVSRPTFAFCVSQRYVIYGITNHAGHRWFAW</sequence>
<dbReference type="EMBL" id="JARK01001399">
    <property type="protein sequence ID" value="EYC08915.1"/>
    <property type="molecule type" value="Genomic_DNA"/>
</dbReference>
<dbReference type="AlphaFoldDB" id="A0A016U1D6"/>
<gene>
    <name evidence="1" type="primary">Acey_s0063.g3430</name>
    <name evidence="1" type="ORF">Y032_0063g3430</name>
</gene>
<comment type="caution">
    <text evidence="1">The sequence shown here is derived from an EMBL/GenBank/DDBJ whole genome shotgun (WGS) entry which is preliminary data.</text>
</comment>
<evidence type="ECO:0000313" key="2">
    <source>
        <dbReference type="Proteomes" id="UP000024635"/>
    </source>
</evidence>
<organism evidence="1 2">
    <name type="scientific">Ancylostoma ceylanicum</name>
    <dbReference type="NCBI Taxonomy" id="53326"/>
    <lineage>
        <taxon>Eukaryota</taxon>
        <taxon>Metazoa</taxon>
        <taxon>Ecdysozoa</taxon>
        <taxon>Nematoda</taxon>
        <taxon>Chromadorea</taxon>
        <taxon>Rhabditida</taxon>
        <taxon>Rhabditina</taxon>
        <taxon>Rhabditomorpha</taxon>
        <taxon>Strongyloidea</taxon>
        <taxon>Ancylostomatidae</taxon>
        <taxon>Ancylostomatinae</taxon>
        <taxon>Ancylostoma</taxon>
    </lineage>
</organism>
<proteinExistence type="predicted"/>
<evidence type="ECO:0000313" key="1">
    <source>
        <dbReference type="EMBL" id="EYC08915.1"/>
    </source>
</evidence>
<reference evidence="2" key="1">
    <citation type="journal article" date="2015" name="Nat. Genet.">
        <title>The genome and transcriptome of the zoonotic hookworm Ancylostoma ceylanicum identify infection-specific gene families.</title>
        <authorList>
            <person name="Schwarz E.M."/>
            <person name="Hu Y."/>
            <person name="Antoshechkin I."/>
            <person name="Miller M.M."/>
            <person name="Sternberg P.W."/>
            <person name="Aroian R.V."/>
        </authorList>
    </citation>
    <scope>NUCLEOTIDE SEQUENCE</scope>
    <source>
        <strain evidence="2">HY135</strain>
    </source>
</reference>
<dbReference type="Proteomes" id="UP000024635">
    <property type="component" value="Unassembled WGS sequence"/>
</dbReference>
<protein>
    <submittedName>
        <fullName evidence="1">Uncharacterized protein</fullName>
    </submittedName>
</protein>